<dbReference type="InterPro" id="IPR018236">
    <property type="entry name" value="SAICAR_synthetase_CS"/>
</dbReference>
<evidence type="ECO:0000256" key="2">
    <source>
        <dbReference type="ARBA" id="ARBA00010190"/>
    </source>
</evidence>
<evidence type="ECO:0000256" key="4">
    <source>
        <dbReference type="ARBA" id="ARBA00022741"/>
    </source>
</evidence>
<keyword evidence="3 8" id="KW-0436">Ligase</keyword>
<dbReference type="AlphaFoldDB" id="A0A517U3R8"/>
<gene>
    <name evidence="8 10" type="primary">purC</name>
    <name evidence="10" type="ORF">I41_44820</name>
</gene>
<name>A0A517U3R8_9BACT</name>
<protein>
    <recommendedName>
        <fullName evidence="8">Phosphoribosylaminoimidazole-succinocarboxamide synthase</fullName>
        <ecNumber evidence="8">6.3.2.6</ecNumber>
    </recommendedName>
    <alternativeName>
        <fullName evidence="8">SAICAR synthetase</fullName>
    </alternativeName>
</protein>
<dbReference type="Gene3D" id="3.30.470.20">
    <property type="entry name" value="ATP-grasp fold, B domain"/>
    <property type="match status" value="1"/>
</dbReference>
<dbReference type="Pfam" id="PF01259">
    <property type="entry name" value="SAICAR_synt"/>
    <property type="match status" value="1"/>
</dbReference>
<dbReference type="SUPFAM" id="SSF56104">
    <property type="entry name" value="SAICAR synthase-like"/>
    <property type="match status" value="1"/>
</dbReference>
<dbReference type="NCBIfam" id="TIGR00081">
    <property type="entry name" value="purC"/>
    <property type="match status" value="1"/>
</dbReference>
<dbReference type="GO" id="GO:0005524">
    <property type="term" value="F:ATP binding"/>
    <property type="evidence" value="ECO:0007669"/>
    <property type="project" value="UniProtKB-KW"/>
</dbReference>
<keyword evidence="5 8" id="KW-0658">Purine biosynthesis</keyword>
<dbReference type="NCBIfam" id="NF010568">
    <property type="entry name" value="PRK13961.1"/>
    <property type="match status" value="1"/>
</dbReference>
<sequence>MSPPVVETNLSGLPVTRGKVRDVYDLGDRLLLVSTDRISAFDWILPTPIPDKGRVLTQVSNYWFRSLAVDHHLLETDVRQMNLPPGADLDALAGRTVLVRKTKVVPIECVVRAYLSGSAWAEYRQHGRVAGISMASGLRESERLPAPLFTPATKAAQGEHDENITFAEMQSRIGVELAEQLRQMSLDVYAHGARRAAEVGIILADTKFEFGITGGQPILIDEVMTPDSSRFWPADGYKEGCAQPSFDKQFVRDWLSASGWDKNSPPPDLPRDIVEKTRAKYIEACERITGEKFAWA</sequence>
<evidence type="ECO:0000259" key="9">
    <source>
        <dbReference type="Pfam" id="PF01259"/>
    </source>
</evidence>
<comment type="pathway">
    <text evidence="1 8">Purine metabolism; IMP biosynthesis via de novo pathway; 5-amino-1-(5-phospho-D-ribosyl)imidazole-4-carboxamide from 5-amino-1-(5-phospho-D-ribosyl)imidazole-4-carboxylate: step 1/2.</text>
</comment>
<dbReference type="RefSeq" id="WP_145434947.1">
    <property type="nucleotide sequence ID" value="NZ_CP036339.1"/>
</dbReference>
<keyword evidence="4 8" id="KW-0547">Nucleotide-binding</keyword>
<dbReference type="Gene3D" id="3.30.200.20">
    <property type="entry name" value="Phosphorylase Kinase, domain 1"/>
    <property type="match status" value="1"/>
</dbReference>
<keyword evidence="11" id="KW-1185">Reference proteome</keyword>
<dbReference type="InterPro" id="IPR028923">
    <property type="entry name" value="SAICAR_synt/ADE2_N"/>
</dbReference>
<accession>A0A517U3R8</accession>
<dbReference type="OrthoDB" id="9801549at2"/>
<dbReference type="PANTHER" id="PTHR43700">
    <property type="entry name" value="PHOSPHORIBOSYLAMINOIMIDAZOLE-SUCCINOCARBOXAMIDE SYNTHASE"/>
    <property type="match status" value="1"/>
</dbReference>
<dbReference type="PANTHER" id="PTHR43700:SF1">
    <property type="entry name" value="PHOSPHORIBOSYLAMINOIMIDAZOLE-SUCCINOCARBOXAMIDE SYNTHASE"/>
    <property type="match status" value="1"/>
</dbReference>
<evidence type="ECO:0000256" key="6">
    <source>
        <dbReference type="ARBA" id="ARBA00022840"/>
    </source>
</evidence>
<evidence type="ECO:0000256" key="3">
    <source>
        <dbReference type="ARBA" id="ARBA00022598"/>
    </source>
</evidence>
<dbReference type="UniPathway" id="UPA00074">
    <property type="reaction ID" value="UER00131"/>
</dbReference>
<feature type="domain" description="SAICAR synthetase/ADE2 N-terminal" evidence="9">
    <location>
        <begin position="15"/>
        <end position="265"/>
    </location>
</feature>
<evidence type="ECO:0000256" key="8">
    <source>
        <dbReference type="HAMAP-Rule" id="MF_00137"/>
    </source>
</evidence>
<organism evidence="10 11">
    <name type="scientific">Lacipirellula limnantheis</name>
    <dbReference type="NCBI Taxonomy" id="2528024"/>
    <lineage>
        <taxon>Bacteria</taxon>
        <taxon>Pseudomonadati</taxon>
        <taxon>Planctomycetota</taxon>
        <taxon>Planctomycetia</taxon>
        <taxon>Pirellulales</taxon>
        <taxon>Lacipirellulaceae</taxon>
        <taxon>Lacipirellula</taxon>
    </lineage>
</organism>
<dbReference type="FunFam" id="3.30.470.20:FF:000015">
    <property type="entry name" value="Phosphoribosylaminoimidazole-succinocarboxamide synthase"/>
    <property type="match status" value="1"/>
</dbReference>
<evidence type="ECO:0000313" key="11">
    <source>
        <dbReference type="Proteomes" id="UP000317909"/>
    </source>
</evidence>
<dbReference type="Proteomes" id="UP000317909">
    <property type="component" value="Chromosome"/>
</dbReference>
<keyword evidence="6 8" id="KW-0067">ATP-binding</keyword>
<comment type="catalytic activity">
    <reaction evidence="7 8">
        <text>5-amino-1-(5-phospho-D-ribosyl)imidazole-4-carboxylate + L-aspartate + ATP = (2S)-2-[5-amino-1-(5-phospho-beta-D-ribosyl)imidazole-4-carboxamido]succinate + ADP + phosphate + 2 H(+)</text>
        <dbReference type="Rhea" id="RHEA:22628"/>
        <dbReference type="ChEBI" id="CHEBI:15378"/>
        <dbReference type="ChEBI" id="CHEBI:29991"/>
        <dbReference type="ChEBI" id="CHEBI:30616"/>
        <dbReference type="ChEBI" id="CHEBI:43474"/>
        <dbReference type="ChEBI" id="CHEBI:58443"/>
        <dbReference type="ChEBI" id="CHEBI:77657"/>
        <dbReference type="ChEBI" id="CHEBI:456216"/>
        <dbReference type="EC" id="6.3.2.6"/>
    </reaction>
</comment>
<reference evidence="10 11" key="1">
    <citation type="submission" date="2019-02" db="EMBL/GenBank/DDBJ databases">
        <title>Deep-cultivation of Planctomycetes and their phenomic and genomic characterization uncovers novel biology.</title>
        <authorList>
            <person name="Wiegand S."/>
            <person name="Jogler M."/>
            <person name="Boedeker C."/>
            <person name="Pinto D."/>
            <person name="Vollmers J."/>
            <person name="Rivas-Marin E."/>
            <person name="Kohn T."/>
            <person name="Peeters S.H."/>
            <person name="Heuer A."/>
            <person name="Rast P."/>
            <person name="Oberbeckmann S."/>
            <person name="Bunk B."/>
            <person name="Jeske O."/>
            <person name="Meyerdierks A."/>
            <person name="Storesund J.E."/>
            <person name="Kallscheuer N."/>
            <person name="Luecker S."/>
            <person name="Lage O.M."/>
            <person name="Pohl T."/>
            <person name="Merkel B.J."/>
            <person name="Hornburger P."/>
            <person name="Mueller R.-W."/>
            <person name="Bruemmer F."/>
            <person name="Labrenz M."/>
            <person name="Spormann A.M."/>
            <person name="Op den Camp H."/>
            <person name="Overmann J."/>
            <person name="Amann R."/>
            <person name="Jetten M.S.M."/>
            <person name="Mascher T."/>
            <person name="Medema M.H."/>
            <person name="Devos D.P."/>
            <person name="Kaster A.-K."/>
            <person name="Ovreas L."/>
            <person name="Rohde M."/>
            <person name="Galperin M.Y."/>
            <person name="Jogler C."/>
        </authorList>
    </citation>
    <scope>NUCLEOTIDE SEQUENCE [LARGE SCALE GENOMIC DNA]</scope>
    <source>
        <strain evidence="10 11">I41</strain>
    </source>
</reference>
<dbReference type="PROSITE" id="PS01058">
    <property type="entry name" value="SAICAR_SYNTHETASE_2"/>
    <property type="match status" value="1"/>
</dbReference>
<dbReference type="InterPro" id="IPR001636">
    <property type="entry name" value="SAICAR_synth"/>
</dbReference>
<dbReference type="EMBL" id="CP036339">
    <property type="protein sequence ID" value="QDT75272.1"/>
    <property type="molecule type" value="Genomic_DNA"/>
</dbReference>
<dbReference type="HAMAP" id="MF_00137">
    <property type="entry name" value="SAICAR_synth"/>
    <property type="match status" value="1"/>
</dbReference>
<evidence type="ECO:0000256" key="5">
    <source>
        <dbReference type="ARBA" id="ARBA00022755"/>
    </source>
</evidence>
<dbReference type="GO" id="GO:0004639">
    <property type="term" value="F:phosphoribosylaminoimidazolesuccinocarboxamide synthase activity"/>
    <property type="evidence" value="ECO:0007669"/>
    <property type="project" value="UniProtKB-UniRule"/>
</dbReference>
<dbReference type="EC" id="6.3.2.6" evidence="8"/>
<evidence type="ECO:0000256" key="7">
    <source>
        <dbReference type="ARBA" id="ARBA00048475"/>
    </source>
</evidence>
<dbReference type="KEGG" id="llh:I41_44820"/>
<comment type="similarity">
    <text evidence="2 8">Belongs to the SAICAR synthetase family.</text>
</comment>
<dbReference type="PROSITE" id="PS01057">
    <property type="entry name" value="SAICAR_SYNTHETASE_1"/>
    <property type="match status" value="1"/>
</dbReference>
<dbReference type="GO" id="GO:0006189">
    <property type="term" value="P:'de novo' IMP biosynthetic process"/>
    <property type="evidence" value="ECO:0007669"/>
    <property type="project" value="UniProtKB-UniRule"/>
</dbReference>
<evidence type="ECO:0000256" key="1">
    <source>
        <dbReference type="ARBA" id="ARBA00004672"/>
    </source>
</evidence>
<dbReference type="GO" id="GO:0005737">
    <property type="term" value="C:cytoplasm"/>
    <property type="evidence" value="ECO:0007669"/>
    <property type="project" value="TreeGrafter"/>
</dbReference>
<dbReference type="CDD" id="cd01414">
    <property type="entry name" value="SAICAR_synt_Sc"/>
    <property type="match status" value="1"/>
</dbReference>
<evidence type="ECO:0000313" key="10">
    <source>
        <dbReference type="EMBL" id="QDT75272.1"/>
    </source>
</evidence>
<proteinExistence type="inferred from homology"/>